<evidence type="ECO:0008006" key="3">
    <source>
        <dbReference type="Google" id="ProtNLM"/>
    </source>
</evidence>
<keyword evidence="1" id="KW-0732">Signal</keyword>
<feature type="non-terminal residue" evidence="2">
    <location>
        <position position="65"/>
    </location>
</feature>
<dbReference type="AlphaFoldDB" id="A0A0K2UM79"/>
<proteinExistence type="predicted"/>
<organism evidence="2">
    <name type="scientific">Lepeophtheirus salmonis</name>
    <name type="common">Salmon louse</name>
    <name type="synonym">Caligus salmonis</name>
    <dbReference type="NCBI Taxonomy" id="72036"/>
    <lineage>
        <taxon>Eukaryota</taxon>
        <taxon>Metazoa</taxon>
        <taxon>Ecdysozoa</taxon>
        <taxon>Arthropoda</taxon>
        <taxon>Crustacea</taxon>
        <taxon>Multicrustacea</taxon>
        <taxon>Hexanauplia</taxon>
        <taxon>Copepoda</taxon>
        <taxon>Siphonostomatoida</taxon>
        <taxon>Caligidae</taxon>
        <taxon>Lepeophtheirus</taxon>
    </lineage>
</organism>
<evidence type="ECO:0000313" key="2">
    <source>
        <dbReference type="EMBL" id="CDW38992.1"/>
    </source>
</evidence>
<protein>
    <recommendedName>
        <fullName evidence="3">Secreted protein</fullName>
    </recommendedName>
</protein>
<name>A0A0K2UM79_LEPSM</name>
<sequence length="65" mass="7763">MPIIGILLLVKALLHFQRSVSTLTYILLRDFILLIDNKYYTIKSLFFEEPCCIRTNNKLKSFYYN</sequence>
<accession>A0A0K2UM79</accession>
<feature type="chain" id="PRO_5005488795" description="Secreted protein" evidence="1">
    <location>
        <begin position="23"/>
        <end position="65"/>
    </location>
</feature>
<feature type="signal peptide" evidence="1">
    <location>
        <begin position="1"/>
        <end position="22"/>
    </location>
</feature>
<reference evidence="2" key="1">
    <citation type="submission" date="2014-05" db="EMBL/GenBank/DDBJ databases">
        <authorList>
            <person name="Chronopoulou M."/>
        </authorList>
    </citation>
    <scope>NUCLEOTIDE SEQUENCE</scope>
    <source>
        <tissue evidence="2">Whole organism</tissue>
    </source>
</reference>
<evidence type="ECO:0000256" key="1">
    <source>
        <dbReference type="SAM" id="SignalP"/>
    </source>
</evidence>
<dbReference type="EMBL" id="HACA01021631">
    <property type="protein sequence ID" value="CDW38992.1"/>
    <property type="molecule type" value="Transcribed_RNA"/>
</dbReference>